<comment type="caution">
    <text evidence="4">The sequence shown here is derived from an EMBL/GenBank/DDBJ whole genome shotgun (WGS) entry which is preliminary data.</text>
</comment>
<evidence type="ECO:0000313" key="5">
    <source>
        <dbReference type="Proteomes" id="UP000324222"/>
    </source>
</evidence>
<feature type="domain" description="USP" evidence="3">
    <location>
        <begin position="87"/>
        <end position="314"/>
    </location>
</feature>
<sequence length="314" mass="35382">MEHSFVLGYLCFLITEIANFPPRTAFLTLCKATPLNLSPWSHPQMPRYLVNTVNTMFGFVPEAEDESPRRHQSAYSSGVLSENNGLVGLRNIGNTCFMNSVTQCLSNTRCLLEYLVRDGYSSDINTTTSTMKGDLVRAFANLLSDMWNEGGDSSRALNTGPFKSQIQRFAPAFSGYQQHDAQEFLRKLLEGLHEDVNRVTVKPKPITEDIDDDLHQKAMESWKRYLRYDDSKVVDMFVGQLKSCLQCSVCGHCSVTFDPFWDLSLPIPSKSGQVRLSQCLDLFTKEEVLDGDERPVSRVAWLAAEGNKCLLQKP</sequence>
<keyword evidence="5" id="KW-1185">Reference proteome</keyword>
<evidence type="ECO:0000256" key="2">
    <source>
        <dbReference type="ARBA" id="ARBA00012759"/>
    </source>
</evidence>
<dbReference type="Proteomes" id="UP000324222">
    <property type="component" value="Unassembled WGS sequence"/>
</dbReference>
<dbReference type="Pfam" id="PF00443">
    <property type="entry name" value="UCH"/>
    <property type="match status" value="1"/>
</dbReference>
<dbReference type="OrthoDB" id="10009867at2759"/>
<dbReference type="AlphaFoldDB" id="A0A5B7CKB3"/>
<dbReference type="InterPro" id="IPR028889">
    <property type="entry name" value="USP"/>
</dbReference>
<evidence type="ECO:0000256" key="1">
    <source>
        <dbReference type="ARBA" id="ARBA00000707"/>
    </source>
</evidence>
<protein>
    <recommendedName>
        <fullName evidence="2">ubiquitinyl hydrolase 1</fullName>
        <ecNumber evidence="2">3.4.19.12</ecNumber>
    </recommendedName>
</protein>
<gene>
    <name evidence="4" type="primary">USP2_0</name>
    <name evidence="4" type="ORF">E2C01_001834</name>
</gene>
<dbReference type="InterPro" id="IPR038765">
    <property type="entry name" value="Papain-like_cys_pep_sf"/>
</dbReference>
<name>A0A5B7CKB3_PORTR</name>
<dbReference type="PANTHER" id="PTHR21646">
    <property type="entry name" value="UBIQUITIN CARBOXYL-TERMINAL HYDROLASE"/>
    <property type="match status" value="1"/>
</dbReference>
<organism evidence="4 5">
    <name type="scientific">Portunus trituberculatus</name>
    <name type="common">Swimming crab</name>
    <name type="synonym">Neptunus trituberculatus</name>
    <dbReference type="NCBI Taxonomy" id="210409"/>
    <lineage>
        <taxon>Eukaryota</taxon>
        <taxon>Metazoa</taxon>
        <taxon>Ecdysozoa</taxon>
        <taxon>Arthropoda</taxon>
        <taxon>Crustacea</taxon>
        <taxon>Multicrustacea</taxon>
        <taxon>Malacostraca</taxon>
        <taxon>Eumalacostraca</taxon>
        <taxon>Eucarida</taxon>
        <taxon>Decapoda</taxon>
        <taxon>Pleocyemata</taxon>
        <taxon>Brachyura</taxon>
        <taxon>Eubrachyura</taxon>
        <taxon>Portunoidea</taxon>
        <taxon>Portunidae</taxon>
        <taxon>Portuninae</taxon>
        <taxon>Portunus</taxon>
    </lineage>
</organism>
<dbReference type="GO" id="GO:0004843">
    <property type="term" value="F:cysteine-type deubiquitinase activity"/>
    <property type="evidence" value="ECO:0007669"/>
    <property type="project" value="UniProtKB-EC"/>
</dbReference>
<dbReference type="PROSITE" id="PS50235">
    <property type="entry name" value="USP_3"/>
    <property type="match status" value="1"/>
</dbReference>
<dbReference type="InterPro" id="IPR050185">
    <property type="entry name" value="Ub_carboxyl-term_hydrolase"/>
</dbReference>
<dbReference type="PANTHER" id="PTHR21646:SF23">
    <property type="entry name" value="UBIQUITIN CARBOXYL-TERMINAL HYDROLASE USP2"/>
    <property type="match status" value="1"/>
</dbReference>
<dbReference type="EC" id="3.4.19.12" evidence="2"/>
<dbReference type="InterPro" id="IPR001394">
    <property type="entry name" value="Peptidase_C19_UCH"/>
</dbReference>
<dbReference type="Gene3D" id="3.90.70.10">
    <property type="entry name" value="Cysteine proteinases"/>
    <property type="match status" value="1"/>
</dbReference>
<keyword evidence="4" id="KW-0378">Hydrolase</keyword>
<dbReference type="EMBL" id="VSRR010000060">
    <property type="protein sequence ID" value="MPC09231.1"/>
    <property type="molecule type" value="Genomic_DNA"/>
</dbReference>
<dbReference type="GO" id="GO:0016579">
    <property type="term" value="P:protein deubiquitination"/>
    <property type="evidence" value="ECO:0007669"/>
    <property type="project" value="InterPro"/>
</dbReference>
<evidence type="ECO:0000313" key="4">
    <source>
        <dbReference type="EMBL" id="MPC09231.1"/>
    </source>
</evidence>
<reference evidence="4 5" key="1">
    <citation type="submission" date="2019-05" db="EMBL/GenBank/DDBJ databases">
        <title>Another draft genome of Portunus trituberculatus and its Hox gene families provides insights of decapod evolution.</title>
        <authorList>
            <person name="Jeong J.-H."/>
            <person name="Song I."/>
            <person name="Kim S."/>
            <person name="Choi T."/>
            <person name="Kim D."/>
            <person name="Ryu S."/>
            <person name="Kim W."/>
        </authorList>
    </citation>
    <scope>NUCLEOTIDE SEQUENCE [LARGE SCALE GENOMIC DNA]</scope>
    <source>
        <tissue evidence="4">Muscle</tissue>
    </source>
</reference>
<evidence type="ECO:0000259" key="3">
    <source>
        <dbReference type="PROSITE" id="PS50235"/>
    </source>
</evidence>
<accession>A0A5B7CKB3</accession>
<dbReference type="SUPFAM" id="SSF54001">
    <property type="entry name" value="Cysteine proteinases"/>
    <property type="match status" value="1"/>
</dbReference>
<comment type="catalytic activity">
    <reaction evidence="1">
        <text>Thiol-dependent hydrolysis of ester, thioester, amide, peptide and isopeptide bonds formed by the C-terminal Gly of ubiquitin (a 76-residue protein attached to proteins as an intracellular targeting signal).</text>
        <dbReference type="EC" id="3.4.19.12"/>
    </reaction>
</comment>
<proteinExistence type="predicted"/>